<sequence>IDLQNKKKILNLKIYNSIVLQMGKLSRDRRDIYYRRAKQEGFRARSAYKLIQIDEKYNIFDKVTRAVDLCAAPGSWSQVLSTKLLNNSEYNEGQPKETDQIDSNNGEAPLIVAVDLQEMAPIYGVNIIKGDITSQLTVSRILEYFQGKKADLVLCDGSPDVTGLHDIDEYIQNQLLVSSLSITSKIMRKGGTFVAKIFRGENISRIYQQMFCYFELVDCCKPESSRNSSLEAFIVCRYFKFDDQDSTNVNFEIPDPLTVPFISCGDLSEYDPDKTYETEYTSSLEPIQPPINAPYH</sequence>
<keyword evidence="3 10" id="KW-0489">Methyltransferase</keyword>
<evidence type="ECO:0000256" key="3">
    <source>
        <dbReference type="ARBA" id="ARBA00022603"/>
    </source>
</evidence>
<keyword evidence="4" id="KW-0808">Transferase</keyword>
<dbReference type="InParanoid" id="Q5CUZ4"/>
<keyword evidence="6" id="KW-0819">tRNA processing</keyword>
<gene>
    <name evidence="10" type="ORF">cgd3_890</name>
</gene>
<dbReference type="AlphaFoldDB" id="Q5CUZ4"/>
<evidence type="ECO:0000256" key="7">
    <source>
        <dbReference type="ARBA" id="ARBA00035677"/>
    </source>
</evidence>
<reference evidence="10 11" key="1">
    <citation type="journal article" date="2004" name="Science">
        <title>Complete genome sequence of the apicomplexan, Cryptosporidium parvum.</title>
        <authorList>
            <person name="Abrahamsen M.S."/>
            <person name="Templeton T.J."/>
            <person name="Enomoto S."/>
            <person name="Abrahante J.E."/>
            <person name="Zhu G."/>
            <person name="Lancto C.A."/>
            <person name="Deng M."/>
            <person name="Liu C."/>
            <person name="Widmer G."/>
            <person name="Tzipori S."/>
            <person name="Buck G.A."/>
            <person name="Xu P."/>
            <person name="Bankier A.T."/>
            <person name="Dear P.H."/>
            <person name="Konfortov B.A."/>
            <person name="Spriggs H.F."/>
            <person name="Iyer L."/>
            <person name="Anantharaman V."/>
            <person name="Aravind L."/>
            <person name="Kapur V."/>
        </authorList>
    </citation>
    <scope>NUCLEOTIDE SEQUENCE [LARGE SCALE GENOMIC DNA]</scope>
    <source>
        <strain evidence="11">Iowa II</strain>
    </source>
</reference>
<dbReference type="InterPro" id="IPR028590">
    <property type="entry name" value="RNA_methyltr_E_TRM7"/>
</dbReference>
<feature type="domain" description="Ribosomal RNA methyltransferase FtsJ" evidence="9">
    <location>
        <begin position="42"/>
        <end position="238"/>
    </location>
</feature>
<dbReference type="GO" id="GO:0030488">
    <property type="term" value="P:tRNA methylation"/>
    <property type="evidence" value="ECO:0007669"/>
    <property type="project" value="UniProtKB-ARBA"/>
</dbReference>
<dbReference type="SUPFAM" id="SSF53335">
    <property type="entry name" value="S-adenosyl-L-methionine-dependent methyltransferases"/>
    <property type="match status" value="1"/>
</dbReference>
<dbReference type="Proteomes" id="UP000006726">
    <property type="component" value="Chromosome 3"/>
</dbReference>
<proteinExistence type="inferred from homology"/>
<dbReference type="EC" id="2.1.1.205" evidence="7"/>
<accession>Q5CUZ4</accession>
<dbReference type="GO" id="GO:0106340">
    <property type="term" value="F:tRNA (guanosine(34)-2'-O)-methyltransferase activity"/>
    <property type="evidence" value="ECO:0007669"/>
    <property type="project" value="UniProtKB-ARBA"/>
</dbReference>
<organism evidence="10 11">
    <name type="scientific">Cryptosporidium parvum (strain Iowa II)</name>
    <dbReference type="NCBI Taxonomy" id="353152"/>
    <lineage>
        <taxon>Eukaryota</taxon>
        <taxon>Sar</taxon>
        <taxon>Alveolata</taxon>
        <taxon>Apicomplexa</taxon>
        <taxon>Conoidasida</taxon>
        <taxon>Coccidia</taxon>
        <taxon>Eucoccidiorida</taxon>
        <taxon>Eimeriorina</taxon>
        <taxon>Cryptosporidiidae</taxon>
        <taxon>Cryptosporidium</taxon>
    </lineage>
</organism>
<dbReference type="EMBL" id="AAEE01000004">
    <property type="protein sequence ID" value="EAK89291.1"/>
    <property type="molecule type" value="Genomic_DNA"/>
</dbReference>
<evidence type="ECO:0000256" key="5">
    <source>
        <dbReference type="ARBA" id="ARBA00022691"/>
    </source>
</evidence>
<dbReference type="HAMAP" id="MF_03162">
    <property type="entry name" value="RNA_methyltr_E_TRM7"/>
    <property type="match status" value="1"/>
</dbReference>
<evidence type="ECO:0000256" key="2">
    <source>
        <dbReference type="ARBA" id="ARBA00022552"/>
    </source>
</evidence>
<dbReference type="InterPro" id="IPR050082">
    <property type="entry name" value="RNA_methyltr_RlmE"/>
</dbReference>
<evidence type="ECO:0000259" key="9">
    <source>
        <dbReference type="Pfam" id="PF01728"/>
    </source>
</evidence>
<dbReference type="Gene3D" id="3.40.50.150">
    <property type="entry name" value="Vaccinia Virus protein VP39"/>
    <property type="match status" value="1"/>
</dbReference>
<dbReference type="Pfam" id="PF01728">
    <property type="entry name" value="FtsJ"/>
    <property type="match status" value="1"/>
</dbReference>
<evidence type="ECO:0000313" key="11">
    <source>
        <dbReference type="Proteomes" id="UP000006726"/>
    </source>
</evidence>
<dbReference type="KEGG" id="cpv:cgd3_890"/>
<evidence type="ECO:0000256" key="4">
    <source>
        <dbReference type="ARBA" id="ARBA00022679"/>
    </source>
</evidence>
<feature type="non-terminal residue" evidence="10">
    <location>
        <position position="1"/>
    </location>
</feature>
<dbReference type="STRING" id="353152.Q5CUZ4"/>
<dbReference type="OMA" id="YDDMIND"/>
<keyword evidence="1" id="KW-0963">Cytoplasm</keyword>
<keyword evidence="2" id="KW-0698">rRNA processing</keyword>
<comment type="catalytic activity">
    <reaction evidence="8">
        <text>cytidine(32)/guanosine(34) in tRNA + 2 S-adenosyl-L-methionine = 2'-O-methylcytidine(32)/2'-O-methylguanosine(34) in tRNA + 2 S-adenosyl-L-homocysteine + 2 H(+)</text>
        <dbReference type="Rhea" id="RHEA:42396"/>
        <dbReference type="Rhea" id="RHEA-COMP:10246"/>
        <dbReference type="Rhea" id="RHEA-COMP:10247"/>
        <dbReference type="ChEBI" id="CHEBI:15378"/>
        <dbReference type="ChEBI" id="CHEBI:57856"/>
        <dbReference type="ChEBI" id="CHEBI:59789"/>
        <dbReference type="ChEBI" id="CHEBI:74269"/>
        <dbReference type="ChEBI" id="CHEBI:74445"/>
        <dbReference type="ChEBI" id="CHEBI:74495"/>
        <dbReference type="ChEBI" id="CHEBI:82748"/>
        <dbReference type="EC" id="2.1.1.205"/>
    </reaction>
</comment>
<dbReference type="HAMAP" id="MF_01547">
    <property type="entry name" value="RNA_methyltr_E"/>
    <property type="match status" value="1"/>
</dbReference>
<dbReference type="InterPro" id="IPR029063">
    <property type="entry name" value="SAM-dependent_MTases_sf"/>
</dbReference>
<dbReference type="PANTHER" id="PTHR10920:SF12">
    <property type="entry name" value="TRNA (CYTIDINE(32)_GUANOSINE(34)-2'-O)-METHYLTRANSFERASE-RELATED"/>
    <property type="match status" value="1"/>
</dbReference>
<dbReference type="RefSeq" id="XP_626670.1">
    <property type="nucleotide sequence ID" value="XM_626670.1"/>
</dbReference>
<protein>
    <recommendedName>
        <fullName evidence="7">tRNA (cytidine(32)/guanosine(34)-2'-O)-methyltransferase</fullName>
        <ecNumber evidence="7">2.1.1.205</ecNumber>
    </recommendedName>
</protein>
<keyword evidence="11" id="KW-1185">Reference proteome</keyword>
<evidence type="ECO:0000256" key="1">
    <source>
        <dbReference type="ARBA" id="ARBA00022490"/>
    </source>
</evidence>
<name>Q5CUZ4_CRYPI</name>
<dbReference type="OrthoDB" id="289250at2759"/>
<dbReference type="GO" id="GO:0002181">
    <property type="term" value="P:cytoplasmic translation"/>
    <property type="evidence" value="ECO:0007669"/>
    <property type="project" value="TreeGrafter"/>
</dbReference>
<evidence type="ECO:0000256" key="6">
    <source>
        <dbReference type="ARBA" id="ARBA00022694"/>
    </source>
</evidence>
<dbReference type="InterPro" id="IPR015507">
    <property type="entry name" value="rRNA-MeTfrase_E"/>
</dbReference>
<dbReference type="GO" id="GO:0006364">
    <property type="term" value="P:rRNA processing"/>
    <property type="evidence" value="ECO:0007669"/>
    <property type="project" value="UniProtKB-KW"/>
</dbReference>
<dbReference type="FunCoup" id="Q5CUZ4">
    <property type="interactions" value="521"/>
</dbReference>
<dbReference type="InterPro" id="IPR002877">
    <property type="entry name" value="RNA_MeTrfase_FtsJ_dom"/>
</dbReference>
<dbReference type="PANTHER" id="PTHR10920">
    <property type="entry name" value="RIBOSOMAL RNA METHYLTRANSFERASE"/>
    <property type="match status" value="1"/>
</dbReference>
<dbReference type="GeneID" id="3373809"/>
<keyword evidence="5" id="KW-0949">S-adenosyl-L-methionine</keyword>
<dbReference type="FunFam" id="3.40.50.150:FF:000220">
    <property type="entry name" value="CAMK protein kinase"/>
    <property type="match status" value="1"/>
</dbReference>
<comment type="caution">
    <text evidence="10">The sequence shown here is derived from an EMBL/GenBank/DDBJ whole genome shotgun (WGS) entry which is preliminary data.</text>
</comment>
<evidence type="ECO:0000256" key="8">
    <source>
        <dbReference type="ARBA" id="ARBA00048902"/>
    </source>
</evidence>
<evidence type="ECO:0000313" key="10">
    <source>
        <dbReference type="EMBL" id="EAK89291.1"/>
    </source>
</evidence>
<dbReference type="GO" id="GO:0005737">
    <property type="term" value="C:cytoplasm"/>
    <property type="evidence" value="ECO:0007669"/>
    <property type="project" value="TreeGrafter"/>
</dbReference>